<keyword evidence="1" id="KW-0732">Signal</keyword>
<dbReference type="EMBL" id="JAAAUY010000021">
    <property type="protein sequence ID" value="KAF9337620.1"/>
    <property type="molecule type" value="Genomic_DNA"/>
</dbReference>
<name>A0A9P5SXC4_9FUNG</name>
<evidence type="ECO:0000313" key="3">
    <source>
        <dbReference type="Proteomes" id="UP000696485"/>
    </source>
</evidence>
<dbReference type="AlphaFoldDB" id="A0A9P5SXC4"/>
<comment type="caution">
    <text evidence="2">The sequence shown here is derived from an EMBL/GenBank/DDBJ whole genome shotgun (WGS) entry which is preliminary data.</text>
</comment>
<dbReference type="Proteomes" id="UP000696485">
    <property type="component" value="Unassembled WGS sequence"/>
</dbReference>
<gene>
    <name evidence="2" type="ORF">BG006_003793</name>
</gene>
<feature type="signal peptide" evidence="1">
    <location>
        <begin position="1"/>
        <end position="21"/>
    </location>
</feature>
<organism evidence="2 3">
    <name type="scientific">Podila minutissima</name>
    <dbReference type="NCBI Taxonomy" id="64525"/>
    <lineage>
        <taxon>Eukaryota</taxon>
        <taxon>Fungi</taxon>
        <taxon>Fungi incertae sedis</taxon>
        <taxon>Mucoromycota</taxon>
        <taxon>Mortierellomycotina</taxon>
        <taxon>Mortierellomycetes</taxon>
        <taxon>Mortierellales</taxon>
        <taxon>Mortierellaceae</taxon>
        <taxon>Podila</taxon>
    </lineage>
</organism>
<keyword evidence="3" id="KW-1185">Reference proteome</keyword>
<protein>
    <submittedName>
        <fullName evidence="2">Uncharacterized protein</fullName>
    </submittedName>
</protein>
<proteinExistence type="predicted"/>
<accession>A0A9P5SXC4</accession>
<feature type="chain" id="PRO_5040331502" evidence="1">
    <location>
        <begin position="22"/>
        <end position="118"/>
    </location>
</feature>
<sequence>MRILLTLPSILAAAILAVVTAPTPDVHIDHLSKRADGQFLYTRGDTGGSEALNNPPSDVCLPIPGGASHASNDCDATAFVFADGGCQQLLALVGTGGCFDETGPPCIHAYSVRFDWNG</sequence>
<evidence type="ECO:0000313" key="2">
    <source>
        <dbReference type="EMBL" id="KAF9337620.1"/>
    </source>
</evidence>
<evidence type="ECO:0000256" key="1">
    <source>
        <dbReference type="SAM" id="SignalP"/>
    </source>
</evidence>
<reference evidence="2" key="1">
    <citation type="journal article" date="2020" name="Fungal Divers.">
        <title>Resolving the Mortierellaceae phylogeny through synthesis of multi-gene phylogenetics and phylogenomics.</title>
        <authorList>
            <person name="Vandepol N."/>
            <person name="Liber J."/>
            <person name="Desiro A."/>
            <person name="Na H."/>
            <person name="Kennedy M."/>
            <person name="Barry K."/>
            <person name="Grigoriev I.V."/>
            <person name="Miller A.N."/>
            <person name="O'Donnell K."/>
            <person name="Stajich J.E."/>
            <person name="Bonito G."/>
        </authorList>
    </citation>
    <scope>NUCLEOTIDE SEQUENCE</scope>
    <source>
        <strain evidence="2">NVP1</strain>
    </source>
</reference>